<gene>
    <name evidence="1" type="primary">mtfA</name>
    <name evidence="1" type="ORF">CA12_31100</name>
</gene>
<reference evidence="1 2" key="1">
    <citation type="submission" date="2019-02" db="EMBL/GenBank/DDBJ databases">
        <title>Deep-cultivation of Planctomycetes and their phenomic and genomic characterization uncovers novel biology.</title>
        <authorList>
            <person name="Wiegand S."/>
            <person name="Jogler M."/>
            <person name="Boedeker C."/>
            <person name="Pinto D."/>
            <person name="Vollmers J."/>
            <person name="Rivas-Marin E."/>
            <person name="Kohn T."/>
            <person name="Peeters S.H."/>
            <person name="Heuer A."/>
            <person name="Rast P."/>
            <person name="Oberbeckmann S."/>
            <person name="Bunk B."/>
            <person name="Jeske O."/>
            <person name="Meyerdierks A."/>
            <person name="Storesund J.E."/>
            <person name="Kallscheuer N."/>
            <person name="Luecker S."/>
            <person name="Lage O.M."/>
            <person name="Pohl T."/>
            <person name="Merkel B.J."/>
            <person name="Hornburger P."/>
            <person name="Mueller R.-W."/>
            <person name="Bruemmer F."/>
            <person name="Labrenz M."/>
            <person name="Spormann A.M."/>
            <person name="Op den Camp H."/>
            <person name="Overmann J."/>
            <person name="Amann R."/>
            <person name="Jetten M.S.M."/>
            <person name="Mascher T."/>
            <person name="Medema M.H."/>
            <person name="Devos D.P."/>
            <person name="Kaster A.-K."/>
            <person name="Ovreas L."/>
            <person name="Rohde M."/>
            <person name="Galperin M.Y."/>
            <person name="Jogler C."/>
        </authorList>
    </citation>
    <scope>NUCLEOTIDE SEQUENCE [LARGE SCALE GENOMIC DNA]</scope>
    <source>
        <strain evidence="1 2">CA12</strain>
    </source>
</reference>
<dbReference type="EMBL" id="CP036265">
    <property type="protein sequence ID" value="QDT17000.1"/>
    <property type="molecule type" value="Genomic_DNA"/>
</dbReference>
<dbReference type="InterPro" id="IPR024079">
    <property type="entry name" value="MetalloPept_cat_dom_sf"/>
</dbReference>
<dbReference type="InterPro" id="IPR010384">
    <property type="entry name" value="MtfA_fam"/>
</dbReference>
<dbReference type="GO" id="GO:0005829">
    <property type="term" value="C:cytosol"/>
    <property type="evidence" value="ECO:0007669"/>
    <property type="project" value="TreeGrafter"/>
</dbReference>
<dbReference type="RefSeq" id="WP_145359909.1">
    <property type="nucleotide sequence ID" value="NZ_CP036265.1"/>
</dbReference>
<dbReference type="CDD" id="cd20169">
    <property type="entry name" value="Peptidase_M90_mtfA"/>
    <property type="match status" value="1"/>
</dbReference>
<dbReference type="PANTHER" id="PTHR30164">
    <property type="entry name" value="MTFA PEPTIDASE"/>
    <property type="match status" value="1"/>
</dbReference>
<dbReference type="GO" id="GO:0004177">
    <property type="term" value="F:aminopeptidase activity"/>
    <property type="evidence" value="ECO:0007669"/>
    <property type="project" value="TreeGrafter"/>
</dbReference>
<sequence>MFGLFRTRRRRALLSEPLPESWERAIRDQFAAFERLPRPVAERVRAGVRILLAEKNWEGCNGLDLTDEMRAVVAAQAALLLAGDPTPPEKADWFGPLTSVLVYPTAYRVTASRLLGDASFGGGPTISGAEGRLGEAHMGGAVVLSWPDVLAGAENPDDGRNLVFHEFAHVLDLADRFADGVPGLTGAARHRWEAVAEAAFQKHAADVDRGLPGLLDAYGATDPAEFFAVATECFFEKPRTLRMKLPDLFGILRDFYNLDPGEWSLA</sequence>
<organism evidence="1 2">
    <name type="scientific">Alienimonas californiensis</name>
    <dbReference type="NCBI Taxonomy" id="2527989"/>
    <lineage>
        <taxon>Bacteria</taxon>
        <taxon>Pseudomonadati</taxon>
        <taxon>Planctomycetota</taxon>
        <taxon>Planctomycetia</taxon>
        <taxon>Planctomycetales</taxon>
        <taxon>Planctomycetaceae</taxon>
        <taxon>Alienimonas</taxon>
    </lineage>
</organism>
<dbReference type="PANTHER" id="PTHR30164:SF2">
    <property type="entry name" value="PROTEIN MTFA"/>
    <property type="match status" value="1"/>
</dbReference>
<dbReference type="KEGG" id="acaf:CA12_31100"/>
<protein>
    <submittedName>
        <fullName evidence="1">Protein MtfA</fullName>
    </submittedName>
</protein>
<dbReference type="AlphaFoldDB" id="A0A517PCA2"/>
<keyword evidence="2" id="KW-1185">Reference proteome</keyword>
<dbReference type="GO" id="GO:0008237">
    <property type="term" value="F:metallopeptidase activity"/>
    <property type="evidence" value="ECO:0007669"/>
    <property type="project" value="InterPro"/>
</dbReference>
<proteinExistence type="predicted"/>
<dbReference type="SUPFAM" id="SSF55486">
    <property type="entry name" value="Metalloproteases ('zincins'), catalytic domain"/>
    <property type="match status" value="1"/>
</dbReference>
<dbReference type="Pfam" id="PF06167">
    <property type="entry name" value="Peptidase_M90"/>
    <property type="match status" value="1"/>
</dbReference>
<dbReference type="InterPro" id="IPR042252">
    <property type="entry name" value="MtfA_N"/>
</dbReference>
<name>A0A517PCA2_9PLAN</name>
<dbReference type="Gene3D" id="3.40.390.10">
    <property type="entry name" value="Collagenase (Catalytic Domain)"/>
    <property type="match status" value="1"/>
</dbReference>
<accession>A0A517PCA2</accession>
<evidence type="ECO:0000313" key="2">
    <source>
        <dbReference type="Proteomes" id="UP000318741"/>
    </source>
</evidence>
<dbReference type="Proteomes" id="UP000318741">
    <property type="component" value="Chromosome"/>
</dbReference>
<evidence type="ECO:0000313" key="1">
    <source>
        <dbReference type="EMBL" id="QDT17000.1"/>
    </source>
</evidence>
<dbReference type="OrthoDB" id="9786424at2"/>
<dbReference type="Gene3D" id="1.10.472.150">
    <property type="entry name" value="Glucose-regulated metallo-peptidase M90, N-terminal domain"/>
    <property type="match status" value="1"/>
</dbReference>